<sequence length="59" mass="6622">MAHINDLQTAREAAEAVVNDYDRAELFAKIAYASALTDIAAAVEVISREFRNNKRRVSR</sequence>
<name>A0A1C9EHF9_9CAUD</name>
<dbReference type="GeneID" id="29066609"/>
<protein>
    <submittedName>
        <fullName evidence="1">Uncharacterized protein</fullName>
    </submittedName>
</protein>
<dbReference type="EMBL" id="KX752698">
    <property type="protein sequence ID" value="AON96931.1"/>
    <property type="molecule type" value="Genomic_DNA"/>
</dbReference>
<evidence type="ECO:0000313" key="2">
    <source>
        <dbReference type="Proteomes" id="UP000204231"/>
    </source>
</evidence>
<gene>
    <name evidence="1" type="ORF">SEA_TONENILI_211</name>
</gene>
<dbReference type="KEGG" id="vg:29066609"/>
<dbReference type="RefSeq" id="YP_009288044.1">
    <property type="nucleotide sequence ID" value="NC_031080.1"/>
</dbReference>
<accession>A0A1C9EHF9</accession>
<dbReference type="Proteomes" id="UP000204231">
    <property type="component" value="Segment"/>
</dbReference>
<dbReference type="OrthoDB" id="38514at10239"/>
<organism evidence="1 2">
    <name type="scientific">Mycobacterium phage Tonenili</name>
    <dbReference type="NCBI Taxonomy" id="1891703"/>
    <lineage>
        <taxon>Viruses</taxon>
        <taxon>Duplodnaviria</taxon>
        <taxon>Heunggongvirae</taxon>
        <taxon>Uroviricota</taxon>
        <taxon>Caudoviricetes</taxon>
        <taxon>Ceeclamvirinae</taxon>
        <taxon>Bixzunavirus</taxon>
        <taxon>Bixzunavirus tonenili</taxon>
    </lineage>
</organism>
<proteinExistence type="predicted"/>
<evidence type="ECO:0000313" key="1">
    <source>
        <dbReference type="EMBL" id="AON96931.1"/>
    </source>
</evidence>
<reference evidence="1 2" key="1">
    <citation type="submission" date="2016-08" db="EMBL/GenBank/DDBJ databases">
        <authorList>
            <person name="Acevedo E."/>
            <person name="Azhar M."/>
            <person name="Golebiewska U.P."/>
            <person name="Grzywna D."/>
            <person name="Guardiola R."/>
            <person name="Jackson O."/>
            <person name="John N."/>
            <person name="Kanavatsas C."/>
            <person name="Khan S."/>
            <person name="Leong J."/>
            <person name="Mansilla E."/>
            <person name="Muladjanov Y."/>
            <person name="Nouel J."/>
            <person name="Oh S."/>
            <person name="Oppedisano M."/>
            <person name="Sajid A."/>
            <person name="Samper M."/>
            <person name="Ugbeva O."/>
            <person name="Delesalle V.A."/>
            <person name="Garlena R.A."/>
            <person name="Russell D.A."/>
            <person name="Pope W.H."/>
            <person name="Jacobs-Sera D."/>
            <person name="Hendrix R.W."/>
            <person name="Hatfull G.F."/>
        </authorList>
    </citation>
    <scope>NUCLEOTIDE SEQUENCE [LARGE SCALE GENOMIC DNA]</scope>
</reference>
<keyword evidence="2" id="KW-1185">Reference proteome</keyword>